<dbReference type="Proteomes" id="UP000190188">
    <property type="component" value="Unassembled WGS sequence"/>
</dbReference>
<dbReference type="InterPro" id="IPR000014">
    <property type="entry name" value="PAS"/>
</dbReference>
<dbReference type="Gene3D" id="3.30.450.20">
    <property type="entry name" value="PAS domain"/>
    <property type="match status" value="1"/>
</dbReference>
<dbReference type="PANTHER" id="PTHR43065">
    <property type="entry name" value="SENSOR HISTIDINE KINASE"/>
    <property type="match status" value="1"/>
</dbReference>
<dbReference type="SMART" id="SM00091">
    <property type="entry name" value="PAS"/>
    <property type="match status" value="1"/>
</dbReference>
<feature type="domain" description="Histidine kinase" evidence="9">
    <location>
        <begin position="324"/>
        <end position="533"/>
    </location>
</feature>
<dbReference type="Gene3D" id="3.30.450.40">
    <property type="match status" value="1"/>
</dbReference>
<dbReference type="Pfam" id="PF00989">
    <property type="entry name" value="PAS"/>
    <property type="match status" value="1"/>
</dbReference>
<dbReference type="OrthoDB" id="9784397at2"/>
<evidence type="ECO:0000259" key="10">
    <source>
        <dbReference type="PROSITE" id="PS50112"/>
    </source>
</evidence>
<dbReference type="GO" id="GO:0000155">
    <property type="term" value="F:phosphorelay sensor kinase activity"/>
    <property type="evidence" value="ECO:0007669"/>
    <property type="project" value="InterPro"/>
</dbReference>
<dbReference type="InterPro" id="IPR036097">
    <property type="entry name" value="HisK_dim/P_sf"/>
</dbReference>
<dbReference type="CDD" id="cd00075">
    <property type="entry name" value="HATPase"/>
    <property type="match status" value="1"/>
</dbReference>
<evidence type="ECO:0000259" key="9">
    <source>
        <dbReference type="PROSITE" id="PS50109"/>
    </source>
</evidence>
<dbReference type="SUPFAM" id="SSF55874">
    <property type="entry name" value="ATPase domain of HSP90 chaperone/DNA topoisomerase II/histidine kinase"/>
    <property type="match status" value="1"/>
</dbReference>
<dbReference type="SMART" id="SM00387">
    <property type="entry name" value="HATPase_c"/>
    <property type="match status" value="1"/>
</dbReference>
<keyword evidence="8" id="KW-0902">Two-component regulatory system</keyword>
<evidence type="ECO:0000256" key="1">
    <source>
        <dbReference type="ARBA" id="ARBA00000085"/>
    </source>
</evidence>
<dbReference type="CDD" id="cd00130">
    <property type="entry name" value="PAS"/>
    <property type="match status" value="1"/>
</dbReference>
<evidence type="ECO:0000256" key="2">
    <source>
        <dbReference type="ARBA" id="ARBA00012438"/>
    </source>
</evidence>
<dbReference type="Gene3D" id="1.10.287.130">
    <property type="match status" value="1"/>
</dbReference>
<keyword evidence="4" id="KW-0808">Transferase</keyword>
<dbReference type="InterPro" id="IPR029016">
    <property type="entry name" value="GAF-like_dom_sf"/>
</dbReference>
<protein>
    <recommendedName>
        <fullName evidence="2">histidine kinase</fullName>
        <ecNumber evidence="2">2.7.13.3</ecNumber>
    </recommendedName>
</protein>
<dbReference type="InterPro" id="IPR003661">
    <property type="entry name" value="HisK_dim/P_dom"/>
</dbReference>
<evidence type="ECO:0000313" key="12">
    <source>
        <dbReference type="Proteomes" id="UP000190188"/>
    </source>
</evidence>
<dbReference type="InterPro" id="IPR035965">
    <property type="entry name" value="PAS-like_dom_sf"/>
</dbReference>
<keyword evidence="7" id="KW-0067">ATP-binding</keyword>
<dbReference type="Gene3D" id="3.30.565.10">
    <property type="entry name" value="Histidine kinase-like ATPase, C-terminal domain"/>
    <property type="match status" value="1"/>
</dbReference>
<evidence type="ECO:0000256" key="8">
    <source>
        <dbReference type="ARBA" id="ARBA00023012"/>
    </source>
</evidence>
<comment type="caution">
    <text evidence="11">The sequence shown here is derived from an EMBL/GenBank/DDBJ whole genome shotgun (WGS) entry which is preliminary data.</text>
</comment>
<dbReference type="SUPFAM" id="SSF47384">
    <property type="entry name" value="Homodimeric domain of signal transducing histidine kinase"/>
    <property type="match status" value="1"/>
</dbReference>
<dbReference type="PROSITE" id="PS50112">
    <property type="entry name" value="PAS"/>
    <property type="match status" value="1"/>
</dbReference>
<keyword evidence="3" id="KW-0597">Phosphoprotein</keyword>
<accession>A0A1T2X9T0</accession>
<reference evidence="11 12" key="1">
    <citation type="submission" date="2017-01" db="EMBL/GenBank/DDBJ databases">
        <title>Genome analysis of Paenibacillus selenitrireducens ES3-24.</title>
        <authorList>
            <person name="Xu D."/>
            <person name="Yao R."/>
            <person name="Zheng S."/>
        </authorList>
    </citation>
    <scope>NUCLEOTIDE SEQUENCE [LARGE SCALE GENOMIC DNA]</scope>
    <source>
        <strain evidence="11 12">ES3-24</strain>
    </source>
</reference>
<dbReference type="EMBL" id="MSZX01000006">
    <property type="protein sequence ID" value="OPA76659.1"/>
    <property type="molecule type" value="Genomic_DNA"/>
</dbReference>
<evidence type="ECO:0000256" key="7">
    <source>
        <dbReference type="ARBA" id="ARBA00022840"/>
    </source>
</evidence>
<dbReference type="InterPro" id="IPR004358">
    <property type="entry name" value="Sig_transdc_His_kin-like_C"/>
</dbReference>
<dbReference type="GO" id="GO:0006355">
    <property type="term" value="P:regulation of DNA-templated transcription"/>
    <property type="evidence" value="ECO:0007669"/>
    <property type="project" value="InterPro"/>
</dbReference>
<evidence type="ECO:0000256" key="5">
    <source>
        <dbReference type="ARBA" id="ARBA00022741"/>
    </source>
</evidence>
<dbReference type="InterPro" id="IPR036890">
    <property type="entry name" value="HATPase_C_sf"/>
</dbReference>
<keyword evidence="12" id="KW-1185">Reference proteome</keyword>
<sequence length="533" mass="60307">MEAPYIIESKTRCLARGLTSNSIPYSKNRLCEAELRQIRSKYCEVISVMDYFGDKTSRQLEGIPILIALTDHEGYIIGFFGNEKIKDLMRVVGMQEGSQMNEEDMGTNAVSLAMQEQQPIVLLGEDHFHEYMYSTACYSVPFHFEQVDQLAGTLSMMTFVEHHSSFALPLLSNMVDSMEREIVLRRNSHKKDLVQHLLINSVNNGILITDQAGIVIECNQLIEKITNTGRSEMIGQSVMEIETFASYLRDVIQLGVRLENQECVFSLSANSRMSCLLDAMPILNDKQEMVGAYLQLRDITERNDLENQMLTYEKFSAIGKLAAGIAHEIRNPLTSIMGFIKLLRGRSLSQENHIRYLEIVYAELIDLSKLVSDFVLMAKPSYPEKREHSLQDIVIDTVQFMTSQANFNNVIITTDLCEPDLSLYIDSIQIKQVLINLIQNAFEAMPRGGQVDIRLSIHKELNMAMITIRDYGVGISEEQMNHVFNPFFTTKENGLGLGLSICYRIIENHGGSIQIKTPVGRGTQFTISLPISK</sequence>
<dbReference type="NCBIfam" id="TIGR00229">
    <property type="entry name" value="sensory_box"/>
    <property type="match status" value="1"/>
</dbReference>
<keyword evidence="6 11" id="KW-0418">Kinase</keyword>
<gene>
    <name evidence="11" type="ORF">BVG16_15920</name>
</gene>
<dbReference type="PRINTS" id="PR00344">
    <property type="entry name" value="BCTRLSENSOR"/>
</dbReference>
<dbReference type="Pfam" id="PF02518">
    <property type="entry name" value="HATPase_c"/>
    <property type="match status" value="1"/>
</dbReference>
<dbReference type="EC" id="2.7.13.3" evidence="2"/>
<dbReference type="InterPro" id="IPR013767">
    <property type="entry name" value="PAS_fold"/>
</dbReference>
<evidence type="ECO:0000256" key="6">
    <source>
        <dbReference type="ARBA" id="ARBA00022777"/>
    </source>
</evidence>
<feature type="domain" description="PAS" evidence="10">
    <location>
        <begin position="198"/>
        <end position="241"/>
    </location>
</feature>
<dbReference type="Pfam" id="PF00512">
    <property type="entry name" value="HisKA"/>
    <property type="match status" value="1"/>
</dbReference>
<evidence type="ECO:0000313" key="11">
    <source>
        <dbReference type="EMBL" id="OPA76659.1"/>
    </source>
</evidence>
<dbReference type="SMART" id="SM00388">
    <property type="entry name" value="HisKA"/>
    <property type="match status" value="1"/>
</dbReference>
<dbReference type="SUPFAM" id="SSF55785">
    <property type="entry name" value="PYP-like sensor domain (PAS domain)"/>
    <property type="match status" value="1"/>
</dbReference>
<proteinExistence type="predicted"/>
<evidence type="ECO:0000256" key="3">
    <source>
        <dbReference type="ARBA" id="ARBA00022553"/>
    </source>
</evidence>
<dbReference type="AlphaFoldDB" id="A0A1T2X9T0"/>
<comment type="catalytic activity">
    <reaction evidence="1">
        <text>ATP + protein L-histidine = ADP + protein N-phospho-L-histidine.</text>
        <dbReference type="EC" id="2.7.13.3"/>
    </reaction>
</comment>
<dbReference type="GO" id="GO:0005524">
    <property type="term" value="F:ATP binding"/>
    <property type="evidence" value="ECO:0007669"/>
    <property type="project" value="UniProtKB-KW"/>
</dbReference>
<dbReference type="InterPro" id="IPR003594">
    <property type="entry name" value="HATPase_dom"/>
</dbReference>
<dbReference type="PROSITE" id="PS50109">
    <property type="entry name" value="HIS_KIN"/>
    <property type="match status" value="1"/>
</dbReference>
<keyword evidence="5" id="KW-0547">Nucleotide-binding</keyword>
<dbReference type="PANTHER" id="PTHR43065:SF10">
    <property type="entry name" value="PEROXIDE STRESS-ACTIVATED HISTIDINE KINASE MAK3"/>
    <property type="match status" value="1"/>
</dbReference>
<name>A0A1T2X9T0_9BACL</name>
<evidence type="ECO:0000256" key="4">
    <source>
        <dbReference type="ARBA" id="ARBA00022679"/>
    </source>
</evidence>
<dbReference type="InterPro" id="IPR005467">
    <property type="entry name" value="His_kinase_dom"/>
</dbReference>
<organism evidence="11 12">
    <name type="scientific">Paenibacillus selenitireducens</name>
    <dbReference type="NCBI Taxonomy" id="1324314"/>
    <lineage>
        <taxon>Bacteria</taxon>
        <taxon>Bacillati</taxon>
        <taxon>Bacillota</taxon>
        <taxon>Bacilli</taxon>
        <taxon>Bacillales</taxon>
        <taxon>Paenibacillaceae</taxon>
        <taxon>Paenibacillus</taxon>
    </lineage>
</organism>
<dbReference type="CDD" id="cd00082">
    <property type="entry name" value="HisKA"/>
    <property type="match status" value="1"/>
</dbReference>
<dbReference type="STRING" id="1324314.BVG16_15920"/>
<dbReference type="RefSeq" id="WP_078499675.1">
    <property type="nucleotide sequence ID" value="NZ_MSZX01000006.1"/>
</dbReference>